<dbReference type="InterPro" id="IPR004107">
    <property type="entry name" value="Integrase_SAM-like_N"/>
</dbReference>
<dbReference type="OrthoDB" id="1822491at2"/>
<name>A0A0Q2U532_MYCGO</name>
<dbReference type="Pfam" id="PF14659">
    <property type="entry name" value="Phage_int_SAM_3"/>
    <property type="match status" value="1"/>
</dbReference>
<organism evidence="9 10">
    <name type="scientific">Mycobacterium gordonae</name>
    <dbReference type="NCBI Taxonomy" id="1778"/>
    <lineage>
        <taxon>Bacteria</taxon>
        <taxon>Bacillati</taxon>
        <taxon>Actinomycetota</taxon>
        <taxon>Actinomycetes</taxon>
        <taxon>Mycobacteriales</taxon>
        <taxon>Mycobacteriaceae</taxon>
        <taxon>Mycobacterium</taxon>
    </lineage>
</organism>
<sequence length="457" mass="51032">MAATIRKRETGRLDKRGNPVFSYQVRWREPVRDEFGAPTGKFRQTSDTFDTERKAKAHMRKVDDQLDSGRGVDPSSAKTKANTPLGTYARQYLDSLAGSIDPNTIEDYEKIYRAHIAAVFGSRPVASITTADVARFRADLLAPHVRRHGRAKATTPPSTRLVTRSPKTVKHIVGTLKRILDVAQDDQAIAANPVIANRRRHSTKRRATTDGRAPFKHRPLTANQVASVVDWIERNGSQGRGNPVYALAVLFAAHTGVRASELQGLQLQDVTLSALPATVGAIRIVRTAQRKDRVWIYGTPKSDASTDRVVPLAPWLADELRQYLTTVHPFSVTNAAGNKYIPHAPLFPGRRNRYVFDWAKPVCAASLYEHYFQPACRALKLGNVRFHDLRHTFATMNLSAGEHYMQVSKWLGHSTFVLTLTTYADYIREEELAAPKVGRGIADVTARVLTLQRRATR</sequence>
<dbReference type="EMBL" id="LKTM01000365">
    <property type="protein sequence ID" value="KQH75848.1"/>
    <property type="molecule type" value="Genomic_DNA"/>
</dbReference>
<comment type="similarity">
    <text evidence="1">Belongs to the 'phage' integrase family.</text>
</comment>
<dbReference type="InterPro" id="IPR013762">
    <property type="entry name" value="Integrase-like_cat_sf"/>
</dbReference>
<dbReference type="RefSeq" id="WP_055581204.1">
    <property type="nucleotide sequence ID" value="NZ_LKTM01000365.1"/>
</dbReference>
<dbReference type="AlphaFoldDB" id="A0A0Q2U532"/>
<dbReference type="PANTHER" id="PTHR30349:SF64">
    <property type="entry name" value="PROPHAGE INTEGRASE INTD-RELATED"/>
    <property type="match status" value="1"/>
</dbReference>
<dbReference type="InterPro" id="IPR010998">
    <property type="entry name" value="Integrase_recombinase_N"/>
</dbReference>
<dbReference type="GO" id="GO:0006310">
    <property type="term" value="P:DNA recombination"/>
    <property type="evidence" value="ECO:0007669"/>
    <property type="project" value="UniProtKB-KW"/>
</dbReference>
<evidence type="ECO:0000256" key="6">
    <source>
        <dbReference type="SAM" id="MobiDB-lite"/>
    </source>
</evidence>
<dbReference type="InterPro" id="IPR002104">
    <property type="entry name" value="Integrase_catalytic"/>
</dbReference>
<dbReference type="InterPro" id="IPR050090">
    <property type="entry name" value="Tyrosine_recombinase_XerCD"/>
</dbReference>
<dbReference type="GO" id="GO:0003677">
    <property type="term" value="F:DNA binding"/>
    <property type="evidence" value="ECO:0007669"/>
    <property type="project" value="UniProtKB-UniRule"/>
</dbReference>
<proteinExistence type="inferred from homology"/>
<dbReference type="InterPro" id="IPR011010">
    <property type="entry name" value="DNA_brk_join_enz"/>
</dbReference>
<evidence type="ECO:0000313" key="9">
    <source>
        <dbReference type="EMBL" id="KQH75848.1"/>
    </source>
</evidence>
<dbReference type="Pfam" id="PF00589">
    <property type="entry name" value="Phage_integrase"/>
    <property type="match status" value="1"/>
</dbReference>
<evidence type="ECO:0000256" key="3">
    <source>
        <dbReference type="ARBA" id="ARBA00023125"/>
    </source>
</evidence>
<dbReference type="Proteomes" id="UP000051677">
    <property type="component" value="Unassembled WGS sequence"/>
</dbReference>
<evidence type="ECO:0000313" key="10">
    <source>
        <dbReference type="Proteomes" id="UP000051677"/>
    </source>
</evidence>
<comment type="caution">
    <text evidence="9">The sequence shown here is derived from an EMBL/GenBank/DDBJ whole genome shotgun (WGS) entry which is preliminary data.</text>
</comment>
<dbReference type="InterPro" id="IPR044068">
    <property type="entry name" value="CB"/>
</dbReference>
<gene>
    <name evidence="9" type="ORF">AO501_12425</name>
</gene>
<evidence type="ECO:0000256" key="5">
    <source>
        <dbReference type="PROSITE-ProRule" id="PRU01248"/>
    </source>
</evidence>
<evidence type="ECO:0000256" key="2">
    <source>
        <dbReference type="ARBA" id="ARBA00022908"/>
    </source>
</evidence>
<keyword evidence="2" id="KW-0229">DNA integration</keyword>
<dbReference type="Gene3D" id="1.10.150.130">
    <property type="match status" value="1"/>
</dbReference>
<evidence type="ECO:0000256" key="1">
    <source>
        <dbReference type="ARBA" id="ARBA00008857"/>
    </source>
</evidence>
<keyword evidence="4" id="KW-0233">DNA recombination</keyword>
<evidence type="ECO:0000259" key="8">
    <source>
        <dbReference type="PROSITE" id="PS51900"/>
    </source>
</evidence>
<dbReference type="PROSITE" id="PS51898">
    <property type="entry name" value="TYR_RECOMBINASE"/>
    <property type="match status" value="1"/>
</dbReference>
<evidence type="ECO:0000259" key="7">
    <source>
        <dbReference type="PROSITE" id="PS51898"/>
    </source>
</evidence>
<reference evidence="9 10" key="1">
    <citation type="submission" date="2015-10" db="EMBL/GenBank/DDBJ databases">
        <title>Mycobacterium gordonae draft genome assembly.</title>
        <authorList>
            <person name="Ustinova V."/>
            <person name="Smirnova T."/>
            <person name="Blagodatskikh K."/>
            <person name="Varlamov D."/>
            <person name="Larionova E."/>
            <person name="Chernousova L."/>
        </authorList>
    </citation>
    <scope>NUCLEOTIDE SEQUENCE [LARGE SCALE GENOMIC DNA]</scope>
    <source>
        <strain evidence="9 10">CTRI 14-8773</strain>
    </source>
</reference>
<feature type="domain" description="Core-binding (CB)" evidence="8">
    <location>
        <begin position="83"/>
        <end position="184"/>
    </location>
</feature>
<feature type="domain" description="Tyr recombinase" evidence="7">
    <location>
        <begin position="215"/>
        <end position="437"/>
    </location>
</feature>
<dbReference type="CDD" id="cd01189">
    <property type="entry name" value="INT_ICEBs1_C_like"/>
    <property type="match status" value="1"/>
</dbReference>
<dbReference type="PROSITE" id="PS51900">
    <property type="entry name" value="CB"/>
    <property type="match status" value="1"/>
</dbReference>
<feature type="region of interest" description="Disordered" evidence="6">
    <location>
        <begin position="35"/>
        <end position="82"/>
    </location>
</feature>
<accession>A0A0Q2U532</accession>
<keyword evidence="3 5" id="KW-0238">DNA-binding</keyword>
<dbReference type="GO" id="GO:0015074">
    <property type="term" value="P:DNA integration"/>
    <property type="evidence" value="ECO:0007669"/>
    <property type="project" value="UniProtKB-KW"/>
</dbReference>
<dbReference type="SUPFAM" id="SSF56349">
    <property type="entry name" value="DNA breaking-rejoining enzymes"/>
    <property type="match status" value="1"/>
</dbReference>
<dbReference type="Gene3D" id="1.10.443.10">
    <property type="entry name" value="Intergrase catalytic core"/>
    <property type="match status" value="1"/>
</dbReference>
<dbReference type="PANTHER" id="PTHR30349">
    <property type="entry name" value="PHAGE INTEGRASE-RELATED"/>
    <property type="match status" value="1"/>
</dbReference>
<protein>
    <submittedName>
        <fullName evidence="9">Integrase</fullName>
    </submittedName>
</protein>
<evidence type="ECO:0000256" key="4">
    <source>
        <dbReference type="ARBA" id="ARBA00023172"/>
    </source>
</evidence>
<feature type="compositionally biased region" description="Basic and acidic residues" evidence="6">
    <location>
        <begin position="50"/>
        <end position="64"/>
    </location>
</feature>